<name>A0ACD4R5Z4_9BACI</name>
<evidence type="ECO:0000313" key="2">
    <source>
        <dbReference type="Proteomes" id="UP001226091"/>
    </source>
</evidence>
<organism evidence="1 2">
    <name type="scientific">Metabacillus hrfriensis</name>
    <dbReference type="NCBI Taxonomy" id="3048891"/>
    <lineage>
        <taxon>Bacteria</taxon>
        <taxon>Bacillati</taxon>
        <taxon>Bacillota</taxon>
        <taxon>Bacilli</taxon>
        <taxon>Bacillales</taxon>
        <taxon>Bacillaceae</taxon>
        <taxon>Metabacillus</taxon>
    </lineage>
</organism>
<keyword evidence="2" id="KW-1185">Reference proteome</keyword>
<reference evidence="2" key="1">
    <citation type="journal article" date="2025" name="Aquaculture">
        <title>Assessment of the bioflocculant production and safety properties of Metabacillus hrfriensis sp. nov. based on phenotypic and whole-genome sequencing analysis.</title>
        <authorList>
            <person name="Zhang R."/>
            <person name="Zhao Z."/>
            <person name="Luo L."/>
            <person name="Wang S."/>
            <person name="Guo K."/>
            <person name="Xu W."/>
        </authorList>
    </citation>
    <scope>NUCLEOTIDE SEQUENCE [LARGE SCALE GENOMIC DNA]</scope>
    <source>
        <strain evidence="2">CT-WN-B3</strain>
    </source>
</reference>
<dbReference type="Proteomes" id="UP001226091">
    <property type="component" value="Chromosome"/>
</dbReference>
<proteinExistence type="predicted"/>
<sequence length="272" mass="31779">MINLLLKYGERPLKSGMTINSKYLIKKVLGMGSYGITYLTEDIHCRKSAVVKQLRAYKARSSKGLLSFMREADIQSSMRNSAFPDFYESFKWEKKHFISMEYVEAETFEDLIFIKKEAYGEKESFHILLKVLRAVKILHDNGIVHRDLRIPNILMKNQSIHIIDFGLARRLNDSNEVFKSETKYSKEKILLREVSYQSDFFALGHFVLFLLYSGYVPSSRKSRSWEDELELSAFAKEIIKRMLKLLKPYDSIDELIVEVLKCADGREQNVIF</sequence>
<keyword evidence="1" id="KW-0418">Kinase</keyword>
<dbReference type="EMBL" id="CP126116">
    <property type="protein sequence ID" value="WHZ55889.1"/>
    <property type="molecule type" value="Genomic_DNA"/>
</dbReference>
<accession>A0ACD4R5Z4</accession>
<gene>
    <name evidence="1" type="ORF">QLQ22_14310</name>
</gene>
<keyword evidence="1" id="KW-0808">Transferase</keyword>
<evidence type="ECO:0000313" key="1">
    <source>
        <dbReference type="EMBL" id="WHZ55889.1"/>
    </source>
</evidence>
<protein>
    <submittedName>
        <fullName evidence="1">Protein kinase</fullName>
    </submittedName>
</protein>